<comment type="caution">
    <text evidence="3">The sequence shown here is derived from an EMBL/GenBank/DDBJ whole genome shotgun (WGS) entry which is preliminary data.</text>
</comment>
<dbReference type="EMBL" id="VIIS01001616">
    <property type="protein sequence ID" value="KAF0295458.1"/>
    <property type="molecule type" value="Genomic_DNA"/>
</dbReference>
<evidence type="ECO:0000256" key="1">
    <source>
        <dbReference type="ARBA" id="ARBA00022729"/>
    </source>
</evidence>
<gene>
    <name evidence="3" type="ORF">FJT64_007015</name>
</gene>
<proteinExistence type="predicted"/>
<name>A0A6A4W023_AMPAM</name>
<reference evidence="3 4" key="1">
    <citation type="submission" date="2019-07" db="EMBL/GenBank/DDBJ databases">
        <title>Draft genome assembly of a fouling barnacle, Amphibalanus amphitrite (Darwin, 1854): The first reference genome for Thecostraca.</title>
        <authorList>
            <person name="Kim W."/>
        </authorList>
    </citation>
    <scope>NUCLEOTIDE SEQUENCE [LARGE SCALE GENOMIC DNA]</scope>
    <source>
        <strain evidence="3">SNU_AA5</strain>
        <tissue evidence="3">Soma without cirri and trophi</tissue>
    </source>
</reference>
<dbReference type="PANTHER" id="PTHR33562">
    <property type="entry name" value="ATILLA, ISOFORM B-RELATED-RELATED"/>
    <property type="match status" value="1"/>
</dbReference>
<organism evidence="3 4">
    <name type="scientific">Amphibalanus amphitrite</name>
    <name type="common">Striped barnacle</name>
    <name type="synonym">Balanus amphitrite</name>
    <dbReference type="NCBI Taxonomy" id="1232801"/>
    <lineage>
        <taxon>Eukaryota</taxon>
        <taxon>Metazoa</taxon>
        <taxon>Ecdysozoa</taxon>
        <taxon>Arthropoda</taxon>
        <taxon>Crustacea</taxon>
        <taxon>Multicrustacea</taxon>
        <taxon>Cirripedia</taxon>
        <taxon>Thoracica</taxon>
        <taxon>Thoracicalcarea</taxon>
        <taxon>Balanomorpha</taxon>
        <taxon>Balanoidea</taxon>
        <taxon>Balanidae</taxon>
        <taxon>Amphibalaninae</taxon>
        <taxon>Amphibalanus</taxon>
    </lineage>
</organism>
<keyword evidence="1 2" id="KW-0732">Signal</keyword>
<sequence>MQLVALVLIVLGLASSAQAIHCYKCQSPRPIANVSAIGTALSLLINAPSCTQFDAGNPDWNRKFIQDCPDDAACLKVTDPKDPYNEARGCFQLARDGCDGGTCFCTEELCNGSERGWPSAVLLLSAVIAALLGGR</sequence>
<evidence type="ECO:0000313" key="4">
    <source>
        <dbReference type="Proteomes" id="UP000440578"/>
    </source>
</evidence>
<evidence type="ECO:0000256" key="2">
    <source>
        <dbReference type="SAM" id="SignalP"/>
    </source>
</evidence>
<evidence type="ECO:0008006" key="5">
    <source>
        <dbReference type="Google" id="ProtNLM"/>
    </source>
</evidence>
<dbReference type="Proteomes" id="UP000440578">
    <property type="component" value="Unassembled WGS sequence"/>
</dbReference>
<dbReference type="AlphaFoldDB" id="A0A6A4W023"/>
<protein>
    <recommendedName>
        <fullName evidence="5">Protein sleepless</fullName>
    </recommendedName>
</protein>
<dbReference type="InterPro" id="IPR050975">
    <property type="entry name" value="Sleep_regulator"/>
</dbReference>
<accession>A0A6A4W023</accession>
<keyword evidence="4" id="KW-1185">Reference proteome</keyword>
<evidence type="ECO:0000313" key="3">
    <source>
        <dbReference type="EMBL" id="KAF0295458.1"/>
    </source>
</evidence>
<feature type="signal peptide" evidence="2">
    <location>
        <begin position="1"/>
        <end position="19"/>
    </location>
</feature>
<feature type="chain" id="PRO_5025519039" description="Protein sleepless" evidence="2">
    <location>
        <begin position="20"/>
        <end position="135"/>
    </location>
</feature>